<keyword evidence="1" id="KW-0269">Exonuclease</keyword>
<keyword evidence="7" id="KW-1185">Reference proteome</keyword>
<dbReference type="InterPro" id="IPR057293">
    <property type="entry name" value="RNR_OB2"/>
</dbReference>
<evidence type="ECO:0000313" key="5">
    <source>
        <dbReference type="EMBL" id="EAK0452310.1"/>
    </source>
</evidence>
<dbReference type="GO" id="GO:0003723">
    <property type="term" value="F:RNA binding"/>
    <property type="evidence" value="ECO:0007669"/>
    <property type="project" value="InterPro"/>
</dbReference>
<accession>A0A5L4IJI2</accession>
<dbReference type="Pfam" id="PF24190">
    <property type="entry name" value="OB_RNR_2nd"/>
    <property type="match status" value="1"/>
</dbReference>
<keyword evidence="1" id="KW-0378">Hydrolase</keyword>
<dbReference type="InterPro" id="IPR022966">
    <property type="entry name" value="RNase_II/R_CS"/>
</dbReference>
<evidence type="ECO:0000313" key="6">
    <source>
        <dbReference type="EMBL" id="EAK0467916.1"/>
    </source>
</evidence>
<dbReference type="GO" id="GO:0004540">
    <property type="term" value="F:RNA nuclease activity"/>
    <property type="evidence" value="ECO:0007669"/>
    <property type="project" value="InterPro"/>
</dbReference>
<dbReference type="GO" id="GO:0005829">
    <property type="term" value="C:cytosol"/>
    <property type="evidence" value="ECO:0007669"/>
    <property type="project" value="TreeGrafter"/>
</dbReference>
<dbReference type="Pfam" id="PF22896">
    <property type="entry name" value="OB_RNR_1st"/>
    <property type="match status" value="1"/>
</dbReference>
<evidence type="ECO:0000259" key="2">
    <source>
        <dbReference type="SMART" id="SM00955"/>
    </source>
</evidence>
<sequence>MKEFLNALVNGVDDKFIKIDEREILRVLEQIKAVKKHKNKYYLNDGYVCGKLDISSGGTGFLMPYDVRFKQDIIIENRDLNGAHFGDIVLSKLTKSKKSRLHATMIAVLAMANETSVVYTKQFGQVIMGVSIPNSLTIALKASQKSLKELPIGTVLKINNLDNDITEVLGVLSDPSVDEKISLAIYNKKNLFPKICENEAKSFGDNVDKSMYPNRVDLTNLPFCTIDPVDAKDFDDAIYYDVKNRTVYVAIADVSEYVAAYSGIDKEAKFRGFSIYFPHIAIPMLPRSLSENICSLKPNCDRLAFVFKISLDENLESIKEELFEAVIHSRKRFNYDEVDEILALNLKTDDEIQEWILPLFETAKKLKFKRLQNGFDFRSKELRMSISTNGDILKTTYEKETPSHSLIEDCMLLANKAAAKRINHGIFRNHAPADLKKINTLLDDLAALGIEITYESDLVALISKIQTQADSLNIREDVDKLIIKAQKRAEYASKPTGHFGLGFDLYSHFTSPIRRYSDLILHRLLKANLENNAKLFNYLLLDIEGVCRGLNELEREADRVAWDFMDRKFARWATNNINKVFRCYISEVGNQTIAKLDDEIKGARIYIENFTCSLLASVMVQIKEVDIPSAKIIGKVVQKLDV</sequence>
<dbReference type="RefSeq" id="WP_002849749.1">
    <property type="nucleotide sequence ID" value="NZ_AABUZP020000005.1"/>
</dbReference>
<dbReference type="PROSITE" id="PS01175">
    <property type="entry name" value="RIBONUCLEASE_II"/>
    <property type="match status" value="1"/>
</dbReference>
<dbReference type="AlphaFoldDB" id="A0A5L4IJI2"/>
<dbReference type="Proteomes" id="UP000557842">
    <property type="component" value="Unassembled WGS sequence"/>
</dbReference>
<evidence type="ECO:0000256" key="1">
    <source>
        <dbReference type="ARBA" id="ARBA00022839"/>
    </source>
</evidence>
<dbReference type="Gene3D" id="2.40.50.140">
    <property type="entry name" value="Nucleic acid-binding proteins"/>
    <property type="match status" value="1"/>
</dbReference>
<keyword evidence="1" id="KW-0540">Nuclease</keyword>
<evidence type="ECO:0000313" key="4">
    <source>
        <dbReference type="EMBL" id="EAI8859361.1"/>
    </source>
</evidence>
<dbReference type="GO" id="GO:0006402">
    <property type="term" value="P:mRNA catabolic process"/>
    <property type="evidence" value="ECO:0007669"/>
    <property type="project" value="TreeGrafter"/>
</dbReference>
<dbReference type="InterPro" id="IPR054561">
    <property type="entry name" value="RNR_OB1_N"/>
</dbReference>
<dbReference type="EMBL" id="AABTCC010000016">
    <property type="protein sequence ID" value="EAI8859361.1"/>
    <property type="molecule type" value="Genomic_DNA"/>
</dbReference>
<evidence type="ECO:0000313" key="3">
    <source>
        <dbReference type="EMBL" id="EAI5407129.1"/>
    </source>
</evidence>
<dbReference type="Proteomes" id="UP000535509">
    <property type="component" value="Unassembled WGS sequence"/>
</dbReference>
<dbReference type="SMART" id="SM00955">
    <property type="entry name" value="RNB"/>
    <property type="match status" value="1"/>
</dbReference>
<dbReference type="EMBL" id="AACCXM010000001">
    <property type="protein sequence ID" value="EAK0467916.1"/>
    <property type="molecule type" value="Genomic_DNA"/>
</dbReference>
<name>A0A5L4IJI2_CAMFE</name>
<dbReference type="InterPro" id="IPR012340">
    <property type="entry name" value="NA-bd_OB-fold"/>
</dbReference>
<dbReference type="EMBL" id="AABQDW010000001">
    <property type="protein sequence ID" value="EAI5407129.1"/>
    <property type="molecule type" value="Genomic_DNA"/>
</dbReference>
<gene>
    <name evidence="5" type="ORF">AAH17_01350</name>
    <name evidence="6" type="ORF">AAH24_00810</name>
    <name evidence="3" type="ORF">BVH53_00165</name>
    <name evidence="4" type="ORF">CX802_05910</name>
</gene>
<dbReference type="GeneID" id="61064954"/>
<dbReference type="EMBL" id="AACCXK010000002">
    <property type="protein sequence ID" value="EAK0452310.1"/>
    <property type="molecule type" value="Genomic_DNA"/>
</dbReference>
<feature type="domain" description="RNB" evidence="2">
    <location>
        <begin position="215"/>
        <end position="531"/>
    </location>
</feature>
<dbReference type="InterPro" id="IPR001900">
    <property type="entry name" value="RNase_II/R"/>
</dbReference>
<dbReference type="GO" id="GO:0004527">
    <property type="term" value="F:exonuclease activity"/>
    <property type="evidence" value="ECO:0007669"/>
    <property type="project" value="UniProtKB-KW"/>
</dbReference>
<organism evidence="5">
    <name type="scientific">Campylobacter fetus</name>
    <dbReference type="NCBI Taxonomy" id="196"/>
    <lineage>
        <taxon>Bacteria</taxon>
        <taxon>Pseudomonadati</taxon>
        <taxon>Campylobacterota</taxon>
        <taxon>Epsilonproteobacteria</taxon>
        <taxon>Campylobacterales</taxon>
        <taxon>Campylobacteraceae</taxon>
        <taxon>Campylobacter</taxon>
    </lineage>
</organism>
<proteinExistence type="predicted"/>
<dbReference type="Pfam" id="PF00773">
    <property type="entry name" value="RNB"/>
    <property type="match status" value="1"/>
</dbReference>
<dbReference type="PANTHER" id="PTHR23355:SF9">
    <property type="entry name" value="DIS3-LIKE EXONUCLEASE 2"/>
    <property type="match status" value="1"/>
</dbReference>
<dbReference type="InterPro" id="IPR050180">
    <property type="entry name" value="RNR_Ribonuclease"/>
</dbReference>
<reference evidence="5 8" key="1">
    <citation type="submission" date="2018-05" db="EMBL/GenBank/DDBJ databases">
        <authorList>
            <consortium name="PulseNet: The National Subtyping Network for Foodborne Disease Surveillance"/>
            <person name="Tarr C.L."/>
            <person name="Trees E."/>
            <person name="Katz L.S."/>
            <person name="Carleton-Romer H.A."/>
            <person name="Stroika S."/>
            <person name="Kucerova Z."/>
            <person name="Roache K.F."/>
            <person name="Sabol A.L."/>
            <person name="Besser J."/>
            <person name="Gerner-Smidt P."/>
        </authorList>
    </citation>
    <scope>NUCLEOTIDE SEQUENCE</scope>
    <source>
        <strain evidence="5">2014D-0197</strain>
        <strain evidence="3 8">2016D-0221</strain>
        <strain evidence="6">D4313</strain>
        <strain evidence="4 7">PNUSAC001503</strain>
    </source>
</reference>
<evidence type="ECO:0000313" key="8">
    <source>
        <dbReference type="Proteomes" id="UP000557842"/>
    </source>
</evidence>
<dbReference type="OMA" id="YRTHKEP"/>
<dbReference type="SUPFAM" id="SSF50249">
    <property type="entry name" value="Nucleic acid-binding proteins"/>
    <property type="match status" value="2"/>
</dbReference>
<evidence type="ECO:0000313" key="7">
    <source>
        <dbReference type="Proteomes" id="UP000535509"/>
    </source>
</evidence>
<dbReference type="PANTHER" id="PTHR23355">
    <property type="entry name" value="RIBONUCLEASE"/>
    <property type="match status" value="1"/>
</dbReference>
<comment type="caution">
    <text evidence="5">The sequence shown here is derived from an EMBL/GenBank/DDBJ whole genome shotgun (WGS) entry which is preliminary data.</text>
</comment>
<protein>
    <submittedName>
        <fullName evidence="5">RNB domain-containing ribonuclease</fullName>
    </submittedName>
</protein>